<protein>
    <submittedName>
        <fullName evidence="1">Tetratricopeptide</fullName>
    </submittedName>
</protein>
<organism evidence="1">
    <name type="scientific">uncultured Acidobacteria bacterium A12</name>
    <dbReference type="NCBI Taxonomy" id="1036855"/>
    <lineage>
        <taxon>Bacteria</taxon>
        <taxon>Pseudomonadati</taxon>
        <taxon>Acidobacteriota</taxon>
        <taxon>environmental samples</taxon>
    </lineage>
</organism>
<accession>F8TTL3</accession>
<dbReference type="AlphaFoldDB" id="F8TTL3"/>
<dbReference type="InterPro" id="IPR011990">
    <property type="entry name" value="TPR-like_helical_dom_sf"/>
</dbReference>
<name>F8TTL3_9BACT</name>
<dbReference type="SUPFAM" id="SSF48452">
    <property type="entry name" value="TPR-like"/>
    <property type="match status" value="1"/>
</dbReference>
<dbReference type="PANTHER" id="PTHR45588:SF1">
    <property type="entry name" value="WW DOMAIN-CONTAINING PROTEIN"/>
    <property type="match status" value="1"/>
</dbReference>
<proteinExistence type="predicted"/>
<reference evidence="1" key="1">
    <citation type="journal article" date="2011" name="FEMS Microbiol. Ecol.">
        <title>Polyketide synthase pathways identified from a metagenomic library are derived from soil Acidobacteria.</title>
        <authorList>
            <person name="Parsley L.C."/>
            <person name="Linneman J."/>
            <person name="Goode A.M."/>
            <person name="Becklund K."/>
            <person name="George I."/>
            <person name="Goodman R.M."/>
            <person name="Lopanik N.B."/>
            <person name="Liles M.R."/>
        </authorList>
    </citation>
    <scope>NUCLEOTIDE SEQUENCE</scope>
</reference>
<evidence type="ECO:0000313" key="1">
    <source>
        <dbReference type="EMBL" id="AEH26524.1"/>
    </source>
</evidence>
<sequence length="526" mass="56800">MCLVLVPPAFAQHEHPGMAPKDIGTVDFATSCNPATKTKFNEAVALLHSFWFAESRAVFESVLKDDPACAMAYWGIALTHWGNPFAGLRQPQTIANGKAAIDKGLSTGTPTAREKGYLDAVAILFSSADVTTQRQRVLDYERATLRTSQANKDDVEARIFWALAVAQAASPTDKTYARQLQAAEILEPMYAKLPNHPGLAHYIIHAYDVPVLAPKALKAANAYAGIAPAVPHALHMPSHTFTRVGYWQQSVDSNIKSSEIAEKTNGIGEAMHARDYMTYAYLQMGMDAQAKVNLEHAMRLGTMTGGAQGAAGAGPNTFAMAAIPARYAMERQQWSDAMTLTPNPAPTAPYTEAITHFARAIGAARAGKPDAAAADIARLAAIRDREIEMKDEYWAQQVDIQRRGAEAWVMFAKGDKAGAIAAMKETAALEDATDKSAVTPGPLAPARELLGYMLLENNQPKDALAEFEAVMKKEPNRFLAIYGAGKAAEGSKQTAKAKGYFKQLADMGKDAGTERPELQYARANAR</sequence>
<dbReference type="EMBL" id="JF342592">
    <property type="protein sequence ID" value="AEH26524.1"/>
    <property type="molecule type" value="Genomic_DNA"/>
</dbReference>
<dbReference type="PANTHER" id="PTHR45588">
    <property type="entry name" value="TPR DOMAIN-CONTAINING PROTEIN"/>
    <property type="match status" value="1"/>
</dbReference>
<dbReference type="Gene3D" id="1.25.40.10">
    <property type="entry name" value="Tetratricopeptide repeat domain"/>
    <property type="match status" value="1"/>
</dbReference>